<dbReference type="Proteomes" id="UP000001497">
    <property type="component" value="Chromosome"/>
</dbReference>
<gene>
    <name evidence="2" type="ordered locus">Fisuc_2860</name>
    <name evidence="3" type="ordered locus">FSU_0118</name>
</gene>
<evidence type="ECO:0000313" key="2">
    <source>
        <dbReference type="EMBL" id="ACX76442.1"/>
    </source>
</evidence>
<name>C9RNX4_FIBSS</name>
<dbReference type="EMBL" id="CP002158">
    <property type="protein sequence ID" value="ADL27072.1"/>
    <property type="molecule type" value="Genomic_DNA"/>
</dbReference>
<keyword evidence="1" id="KW-0479">Metal-binding</keyword>
<feature type="binding site" evidence="1">
    <location>
        <position position="5"/>
    </location>
    <ligand>
        <name>a divalent metal cation</name>
        <dbReference type="ChEBI" id="CHEBI:60240"/>
        <label>1</label>
    </ligand>
</feature>
<dbReference type="KEGG" id="fsc:FSU_0118"/>
<organism evidence="3 4">
    <name type="scientific">Fibrobacter succinogenes (strain ATCC 19169 / S85)</name>
    <dbReference type="NCBI Taxonomy" id="59374"/>
    <lineage>
        <taxon>Bacteria</taxon>
        <taxon>Pseudomonadati</taxon>
        <taxon>Fibrobacterota</taxon>
        <taxon>Fibrobacteria</taxon>
        <taxon>Fibrobacterales</taxon>
        <taxon>Fibrobacteraceae</taxon>
        <taxon>Fibrobacter</taxon>
    </lineage>
</organism>
<feature type="binding site" evidence="1">
    <location>
        <position position="91"/>
    </location>
    <ligand>
        <name>a divalent metal cation</name>
        <dbReference type="ChEBI" id="CHEBI:60240"/>
        <label>1</label>
    </ligand>
</feature>
<sequence length="242" mass="27584">MFDFHIHLARLPQKKQLAQLLLDRNYDFIAVSCEPWEWEEVSQLKKEFSTEIKPFKVTYGIHPMIATQATRETLDQLRTRLEEDPLAMVGEAGIDKRYPGYNDGPQDQIFLAQAGLALELKRDLQIHCVGDYMHVLKLLEEAGFKAAQGQDTPSRETPRPIFHRFGGDANFVKKALPFGALFSLHEDSFRKKSTAAAIKLIPESNVFFETDADESFLEPAELLEELEGRLESVRLAYAKSLE</sequence>
<evidence type="ECO:0000256" key="1">
    <source>
        <dbReference type="PIRSR" id="PIRSR005902-1"/>
    </source>
</evidence>
<dbReference type="Pfam" id="PF01026">
    <property type="entry name" value="TatD_DNase"/>
    <property type="match status" value="1"/>
</dbReference>
<accession>C9RNX4</accession>
<reference evidence="3" key="3">
    <citation type="submission" date="2010-08" db="EMBL/GenBank/DDBJ databases">
        <authorList>
            <person name="Durkin A.S."/>
            <person name="Nelson K.E."/>
            <person name="Morrison M."/>
            <person name="Forsberg C.W."/>
            <person name="Wilson D.B."/>
            <person name="Russell J.B."/>
            <person name="Cann I.K.O."/>
            <person name="Mackie R.I."/>
            <person name="White B.A."/>
        </authorList>
    </citation>
    <scope>NUCLEOTIDE SEQUENCE</scope>
    <source>
        <strain evidence="3">S85</strain>
    </source>
</reference>
<dbReference type="GO" id="GO:0046872">
    <property type="term" value="F:metal ion binding"/>
    <property type="evidence" value="ECO:0007669"/>
    <property type="project" value="UniProtKB-KW"/>
</dbReference>
<reference evidence="4" key="2">
    <citation type="submission" date="2010-08" db="EMBL/GenBank/DDBJ databases">
        <title>Complete sequence of Fibrobacter succinogenes subsp. succinogenes S85.</title>
        <authorList>
            <person name="Durkin A.S."/>
            <person name="Nelson K.E."/>
            <person name="Morrison M."/>
            <person name="Forsberg C.W."/>
            <person name="Wilson D.B."/>
            <person name="Russell J.B."/>
            <person name="Cann I.K.O."/>
            <person name="Mackie R.I."/>
            <person name="White B.A."/>
        </authorList>
    </citation>
    <scope>NUCLEOTIDE SEQUENCE [LARGE SCALE GENOMIC DNA]</scope>
    <source>
        <strain evidence="4">ATCC 19169 / S85</strain>
    </source>
</reference>
<dbReference type="RefSeq" id="WP_014544971.1">
    <property type="nucleotide sequence ID" value="NC_013410.1"/>
</dbReference>
<feature type="binding site" evidence="1">
    <location>
        <position position="163"/>
    </location>
    <ligand>
        <name>a divalent metal cation</name>
        <dbReference type="ChEBI" id="CHEBI:60240"/>
        <label>2</label>
    </ligand>
</feature>
<dbReference type="GO" id="GO:0016788">
    <property type="term" value="F:hydrolase activity, acting on ester bonds"/>
    <property type="evidence" value="ECO:0007669"/>
    <property type="project" value="InterPro"/>
</dbReference>
<dbReference type="PIRSF" id="PIRSF005902">
    <property type="entry name" value="DNase_TatD"/>
    <property type="match status" value="1"/>
</dbReference>
<proteinExistence type="predicted"/>
<dbReference type="KEGG" id="fsu:Fisuc_2860"/>
<protein>
    <submittedName>
        <fullName evidence="3">Hydrolase, TatD family</fullName>
    </submittedName>
    <submittedName>
        <fullName evidence="2">TatD-related deoxyribonuclease</fullName>
    </submittedName>
</protein>
<dbReference type="STRING" id="59374.FSU_0118"/>
<dbReference type="EMBL" id="CP001792">
    <property type="protein sequence ID" value="ACX76442.1"/>
    <property type="molecule type" value="Genomic_DNA"/>
</dbReference>
<keyword evidence="5" id="KW-1185">Reference proteome</keyword>
<reference evidence="2 5" key="1">
    <citation type="submission" date="2009-10" db="EMBL/GenBank/DDBJ databases">
        <title>Complete sequence of Fibrobacter succinogenes subsp. succinogenes S85.</title>
        <authorList>
            <consortium name="US DOE Joint Genome Institute"/>
            <person name="Lucas S."/>
            <person name="Copeland A."/>
            <person name="Lapidus A."/>
            <person name="Glavina del Rio T."/>
            <person name="Tice H."/>
            <person name="Bruce D."/>
            <person name="Goodwin L."/>
            <person name="Pitluck S."/>
            <person name="Chertkov O."/>
            <person name="Detter J.C."/>
            <person name="Han C."/>
            <person name="Tapia R."/>
            <person name="Larimer F."/>
            <person name="Land M."/>
            <person name="Hauser L."/>
            <person name="Kyrpides N."/>
            <person name="Mikhailova N."/>
            <person name="Weimer P.J."/>
            <person name="Stevenson D.M."/>
            <person name="Boyum J."/>
            <person name="Brumm P.I."/>
            <person name="Mead D."/>
        </authorList>
    </citation>
    <scope>NUCLEOTIDE SEQUENCE [LARGE SCALE GENOMIC DNA]</scope>
    <source>
        <strain evidence="5">ATCC 19169 / S85</strain>
        <strain evidence="2">S85</strain>
    </source>
</reference>
<keyword evidence="3" id="KW-0378">Hydrolase</keyword>
<feature type="binding site" evidence="1">
    <location>
        <position position="211"/>
    </location>
    <ligand>
        <name>a divalent metal cation</name>
        <dbReference type="ChEBI" id="CHEBI:60240"/>
        <label>1</label>
    </ligand>
</feature>
<dbReference type="InterPro" id="IPR001130">
    <property type="entry name" value="TatD-like"/>
</dbReference>
<dbReference type="eggNOG" id="COG0084">
    <property type="taxonomic scope" value="Bacteria"/>
</dbReference>
<dbReference type="AlphaFoldDB" id="C9RNX4"/>
<evidence type="ECO:0000313" key="4">
    <source>
        <dbReference type="Proteomes" id="UP000000517"/>
    </source>
</evidence>
<dbReference type="InterPro" id="IPR032466">
    <property type="entry name" value="Metal_Hydrolase"/>
</dbReference>
<evidence type="ECO:0000313" key="3">
    <source>
        <dbReference type="EMBL" id="ADL27072.1"/>
    </source>
</evidence>
<dbReference type="HOGENOM" id="CLU_1145850_0_0_0"/>
<feature type="binding site" evidence="1">
    <location>
        <position position="7"/>
    </location>
    <ligand>
        <name>a divalent metal cation</name>
        <dbReference type="ChEBI" id="CHEBI:60240"/>
        <label>1</label>
    </ligand>
</feature>
<dbReference type="SUPFAM" id="SSF51556">
    <property type="entry name" value="Metallo-dependent hydrolases"/>
    <property type="match status" value="1"/>
</dbReference>
<feature type="binding site" evidence="1">
    <location>
        <position position="127"/>
    </location>
    <ligand>
        <name>a divalent metal cation</name>
        <dbReference type="ChEBI" id="CHEBI:60240"/>
        <label>2</label>
    </ligand>
</feature>
<dbReference type="Proteomes" id="UP000000517">
    <property type="component" value="Chromosome"/>
</dbReference>
<dbReference type="OrthoDB" id="370726at2"/>
<dbReference type="Gene3D" id="3.20.20.140">
    <property type="entry name" value="Metal-dependent hydrolases"/>
    <property type="match status" value="1"/>
</dbReference>
<evidence type="ECO:0000313" key="5">
    <source>
        <dbReference type="Proteomes" id="UP000001497"/>
    </source>
</evidence>
<dbReference type="PANTHER" id="PTHR47176">
    <property type="entry name" value="OSJNBA0020J04.13 PROTEIN"/>
    <property type="match status" value="1"/>
</dbReference>
<dbReference type="PANTHER" id="PTHR47176:SF1">
    <property type="entry name" value="OS04G0577500 PROTEIN"/>
    <property type="match status" value="1"/>
</dbReference>